<dbReference type="EMBL" id="KN823011">
    <property type="protein sequence ID" value="KIO27310.1"/>
    <property type="molecule type" value="Genomic_DNA"/>
</dbReference>
<dbReference type="HOGENOM" id="CLU_2814330_0_0_1"/>
<dbReference type="Proteomes" id="UP000054248">
    <property type="component" value="Unassembled WGS sequence"/>
</dbReference>
<reference evidence="2" key="2">
    <citation type="submission" date="2015-01" db="EMBL/GenBank/DDBJ databases">
        <title>Evolutionary Origins and Diversification of the Mycorrhizal Mutualists.</title>
        <authorList>
            <consortium name="DOE Joint Genome Institute"/>
            <consortium name="Mycorrhizal Genomics Consortium"/>
            <person name="Kohler A."/>
            <person name="Kuo A."/>
            <person name="Nagy L.G."/>
            <person name="Floudas D."/>
            <person name="Copeland A."/>
            <person name="Barry K.W."/>
            <person name="Cichocki N."/>
            <person name="Veneault-Fourrey C."/>
            <person name="LaButti K."/>
            <person name="Lindquist E.A."/>
            <person name="Lipzen A."/>
            <person name="Lundell T."/>
            <person name="Morin E."/>
            <person name="Murat C."/>
            <person name="Riley R."/>
            <person name="Ohm R."/>
            <person name="Sun H."/>
            <person name="Tunlid A."/>
            <person name="Henrissat B."/>
            <person name="Grigoriev I.V."/>
            <person name="Hibbett D.S."/>
            <person name="Martin F."/>
        </authorList>
    </citation>
    <scope>NUCLEOTIDE SEQUENCE [LARGE SCALE GENOMIC DNA]</scope>
    <source>
        <strain evidence="2">MUT 4182</strain>
    </source>
</reference>
<keyword evidence="2" id="KW-1185">Reference proteome</keyword>
<sequence length="67" mass="7972">MMSISFKRTSYPCLNYHVDRSAWLSDPFSFEHENFRSRFEGADNFSPSSQMLFSDFLQLTCRYLSEL</sequence>
<name>A0A0C3QAK2_9AGAM</name>
<reference evidence="1 2" key="1">
    <citation type="submission" date="2014-04" db="EMBL/GenBank/DDBJ databases">
        <authorList>
            <consortium name="DOE Joint Genome Institute"/>
            <person name="Kuo A."/>
            <person name="Girlanda M."/>
            <person name="Perotto S."/>
            <person name="Kohler A."/>
            <person name="Nagy L.G."/>
            <person name="Floudas D."/>
            <person name="Copeland A."/>
            <person name="Barry K.W."/>
            <person name="Cichocki N."/>
            <person name="Veneault-Fourrey C."/>
            <person name="LaButti K."/>
            <person name="Lindquist E.A."/>
            <person name="Lipzen A."/>
            <person name="Lundell T."/>
            <person name="Morin E."/>
            <person name="Murat C."/>
            <person name="Sun H."/>
            <person name="Tunlid A."/>
            <person name="Henrissat B."/>
            <person name="Grigoriev I.V."/>
            <person name="Hibbett D.S."/>
            <person name="Martin F."/>
            <person name="Nordberg H.P."/>
            <person name="Cantor M.N."/>
            <person name="Hua S.X."/>
        </authorList>
    </citation>
    <scope>NUCLEOTIDE SEQUENCE [LARGE SCALE GENOMIC DNA]</scope>
    <source>
        <strain evidence="1 2">MUT 4182</strain>
    </source>
</reference>
<dbReference type="AlphaFoldDB" id="A0A0C3QAK2"/>
<evidence type="ECO:0000313" key="2">
    <source>
        <dbReference type="Proteomes" id="UP000054248"/>
    </source>
</evidence>
<proteinExistence type="predicted"/>
<organism evidence="1 2">
    <name type="scientific">Tulasnella calospora MUT 4182</name>
    <dbReference type="NCBI Taxonomy" id="1051891"/>
    <lineage>
        <taxon>Eukaryota</taxon>
        <taxon>Fungi</taxon>
        <taxon>Dikarya</taxon>
        <taxon>Basidiomycota</taxon>
        <taxon>Agaricomycotina</taxon>
        <taxon>Agaricomycetes</taxon>
        <taxon>Cantharellales</taxon>
        <taxon>Tulasnellaceae</taxon>
        <taxon>Tulasnella</taxon>
    </lineage>
</organism>
<evidence type="ECO:0000313" key="1">
    <source>
        <dbReference type="EMBL" id="KIO27310.1"/>
    </source>
</evidence>
<gene>
    <name evidence="1" type="ORF">M407DRAFT_243406</name>
</gene>
<protein>
    <submittedName>
        <fullName evidence="1">Uncharacterized protein</fullName>
    </submittedName>
</protein>
<accession>A0A0C3QAK2</accession>